<comment type="caution">
    <text evidence="2">The sequence shown here is derived from an EMBL/GenBank/DDBJ whole genome shotgun (WGS) entry which is preliminary data.</text>
</comment>
<evidence type="ECO:0000313" key="3">
    <source>
        <dbReference type="Proteomes" id="UP001595533"/>
    </source>
</evidence>
<evidence type="ECO:0000259" key="1">
    <source>
        <dbReference type="Pfam" id="PF20256"/>
    </source>
</evidence>
<dbReference type="InterPro" id="IPR037165">
    <property type="entry name" value="AldOxase/xan_DH_Mopterin-bd_sf"/>
</dbReference>
<protein>
    <submittedName>
        <fullName evidence="2">Molybdopterin cofactor-binding domain-containing protein</fullName>
    </submittedName>
</protein>
<organism evidence="2 3">
    <name type="scientific">Marinicella sediminis</name>
    <dbReference type="NCBI Taxonomy" id="1792834"/>
    <lineage>
        <taxon>Bacteria</taxon>
        <taxon>Pseudomonadati</taxon>
        <taxon>Pseudomonadota</taxon>
        <taxon>Gammaproteobacteria</taxon>
        <taxon>Lysobacterales</taxon>
        <taxon>Marinicellaceae</taxon>
        <taxon>Marinicella</taxon>
    </lineage>
</organism>
<dbReference type="RefSeq" id="WP_109862320.1">
    <property type="nucleotide sequence ID" value="NZ_JBHRTS010000001.1"/>
</dbReference>
<dbReference type="PANTHER" id="PTHR47495:SF2">
    <property type="entry name" value="ALDEHYDE DEHYDROGENASE"/>
    <property type="match status" value="1"/>
</dbReference>
<dbReference type="Gene3D" id="3.30.365.10">
    <property type="entry name" value="Aldehyde oxidase/xanthine dehydrogenase, molybdopterin binding domain"/>
    <property type="match status" value="1"/>
</dbReference>
<evidence type="ECO:0000313" key="2">
    <source>
        <dbReference type="EMBL" id="MFC3192983.1"/>
    </source>
</evidence>
<dbReference type="PANTHER" id="PTHR47495">
    <property type="entry name" value="ALDEHYDE DEHYDROGENASE"/>
    <property type="match status" value="1"/>
</dbReference>
<name>A0ABV7J9T5_9GAMM</name>
<sequence length="188" mass="20108">MPDGDLCKAELYTDDYPANIVPHLQMEYHPASSGLPRGSWRAPAHTANGFVVQSFIDELAHESGQDSLAFQLQLMGEPREINYANHGGPVFNPGRLANLLRLVAEKIDYQQPRGKGRGVGLATYFTFGGYAAHAIAVSVDDQGGLCIARVVVAINCGFAVNPRGVVAQMQGGTIDALSTALNLQITVE</sequence>
<dbReference type="InterPro" id="IPR046867">
    <property type="entry name" value="AldOxase/xan_DH_MoCoBD2"/>
</dbReference>
<feature type="domain" description="Aldehyde oxidase/xanthine dehydrogenase second molybdopterin binding" evidence="1">
    <location>
        <begin position="123"/>
        <end position="181"/>
    </location>
</feature>
<dbReference type="Proteomes" id="UP001595533">
    <property type="component" value="Unassembled WGS sequence"/>
</dbReference>
<dbReference type="InterPro" id="IPR052516">
    <property type="entry name" value="N-heterocyclic_Hydroxylase"/>
</dbReference>
<reference evidence="3" key="1">
    <citation type="journal article" date="2019" name="Int. J. Syst. Evol. Microbiol.">
        <title>The Global Catalogue of Microorganisms (GCM) 10K type strain sequencing project: providing services to taxonomists for standard genome sequencing and annotation.</title>
        <authorList>
            <consortium name="The Broad Institute Genomics Platform"/>
            <consortium name="The Broad Institute Genome Sequencing Center for Infectious Disease"/>
            <person name="Wu L."/>
            <person name="Ma J."/>
        </authorList>
    </citation>
    <scope>NUCLEOTIDE SEQUENCE [LARGE SCALE GENOMIC DNA]</scope>
    <source>
        <strain evidence="3">KCTC 42953</strain>
    </source>
</reference>
<dbReference type="EMBL" id="JBHRTS010000001">
    <property type="protein sequence ID" value="MFC3192983.1"/>
    <property type="molecule type" value="Genomic_DNA"/>
</dbReference>
<dbReference type="SUPFAM" id="SSF56003">
    <property type="entry name" value="Molybdenum cofactor-binding domain"/>
    <property type="match status" value="1"/>
</dbReference>
<accession>A0ABV7J9T5</accession>
<dbReference type="Pfam" id="PF20256">
    <property type="entry name" value="MoCoBD_2"/>
    <property type="match status" value="1"/>
</dbReference>
<proteinExistence type="predicted"/>
<keyword evidence="3" id="KW-1185">Reference proteome</keyword>
<gene>
    <name evidence="2" type="ORF">ACFODZ_01890</name>
</gene>